<gene>
    <name evidence="2" type="ORF">NCTC10754_02484</name>
</gene>
<dbReference type="EMBL" id="CAACYJ010000035">
    <property type="protein sequence ID" value="VFB19876.1"/>
    <property type="molecule type" value="Genomic_DNA"/>
</dbReference>
<organism evidence="2 3">
    <name type="scientific">Pseudomonas fragi</name>
    <dbReference type="NCBI Taxonomy" id="296"/>
    <lineage>
        <taxon>Bacteria</taxon>
        <taxon>Pseudomonadati</taxon>
        <taxon>Pseudomonadota</taxon>
        <taxon>Gammaproteobacteria</taxon>
        <taxon>Pseudomonadales</taxon>
        <taxon>Pseudomonadaceae</taxon>
        <taxon>Pseudomonas</taxon>
    </lineage>
</organism>
<dbReference type="Proteomes" id="UP000330809">
    <property type="component" value="Unassembled WGS sequence"/>
</dbReference>
<feature type="region of interest" description="Disordered" evidence="1">
    <location>
        <begin position="1"/>
        <end position="56"/>
    </location>
</feature>
<dbReference type="AlphaFoldDB" id="A0A449IKA7"/>
<proteinExistence type="predicted"/>
<feature type="compositionally biased region" description="Basic and acidic residues" evidence="1">
    <location>
        <begin position="47"/>
        <end position="56"/>
    </location>
</feature>
<evidence type="ECO:0000313" key="2">
    <source>
        <dbReference type="EMBL" id="VFB19876.1"/>
    </source>
</evidence>
<sequence length="56" mass="6163">MSIPIAPETPDPNIDQPALPPVPGPQPQQEPPERDPQPMGDPPCEQVPRKVKTEKF</sequence>
<feature type="compositionally biased region" description="Pro residues" evidence="1">
    <location>
        <begin position="18"/>
        <end position="30"/>
    </location>
</feature>
<name>A0A449IKA7_PSEFR</name>
<protein>
    <submittedName>
        <fullName evidence="2">Uncharacterized protein</fullName>
    </submittedName>
</protein>
<dbReference type="RefSeq" id="WP_165446481.1">
    <property type="nucleotide sequence ID" value="NZ_CAACYJ010000035.1"/>
</dbReference>
<accession>A0A449IKA7</accession>
<reference evidence="2 3" key="1">
    <citation type="submission" date="2019-02" db="EMBL/GenBank/DDBJ databases">
        <authorList>
            <consortium name="Pathogen Informatics"/>
        </authorList>
    </citation>
    <scope>NUCLEOTIDE SEQUENCE [LARGE SCALE GENOMIC DNA]</scope>
    <source>
        <strain evidence="2 3">3012STDY7103891</strain>
    </source>
</reference>
<evidence type="ECO:0000313" key="3">
    <source>
        <dbReference type="Proteomes" id="UP000330809"/>
    </source>
</evidence>
<evidence type="ECO:0000256" key="1">
    <source>
        <dbReference type="SAM" id="MobiDB-lite"/>
    </source>
</evidence>